<dbReference type="InterPro" id="IPR011335">
    <property type="entry name" value="Restrct_endonuc-II-like"/>
</dbReference>
<evidence type="ECO:0000256" key="1">
    <source>
        <dbReference type="ARBA" id="ARBA00006738"/>
    </source>
</evidence>
<sequence>MRLLKGEGQRIVARNFAVRDGEIDIISRTKDTLIFTEVRARKFGAMVRPEDTVDARKQAKIRRTAQAWLLQHPTELACRFDVVACYEGADGSLALEYYKDAF</sequence>
<proteinExistence type="inferred from homology"/>
<dbReference type="GO" id="GO:0004519">
    <property type="term" value="F:endonuclease activity"/>
    <property type="evidence" value="ECO:0007669"/>
    <property type="project" value="UniProtKB-KW"/>
</dbReference>
<evidence type="ECO:0000313" key="2">
    <source>
        <dbReference type="EMBL" id="SDD78843.1"/>
    </source>
</evidence>
<keyword evidence="3" id="KW-1185">Reference proteome</keyword>
<reference evidence="2 3" key="1">
    <citation type="submission" date="2016-10" db="EMBL/GenBank/DDBJ databases">
        <authorList>
            <person name="de Groot N.N."/>
        </authorList>
    </citation>
    <scope>NUCLEOTIDE SEQUENCE [LARGE SCALE GENOMIC DNA]</scope>
    <source>
        <strain evidence="2 3">DSM 20475</strain>
    </source>
</reference>
<keyword evidence="2" id="KW-0378">Hydrolase</keyword>
<organism evidence="2 3">
    <name type="scientific">Peptococcus niger</name>
    <dbReference type="NCBI Taxonomy" id="2741"/>
    <lineage>
        <taxon>Bacteria</taxon>
        <taxon>Bacillati</taxon>
        <taxon>Bacillota</taxon>
        <taxon>Clostridia</taxon>
        <taxon>Eubacteriales</taxon>
        <taxon>Peptococcaceae</taxon>
        <taxon>Peptococcus</taxon>
    </lineage>
</organism>
<dbReference type="Gene3D" id="3.40.1350.10">
    <property type="match status" value="1"/>
</dbReference>
<dbReference type="PANTHER" id="PTHR34039:SF1">
    <property type="entry name" value="UPF0102 PROTEIN YRAN"/>
    <property type="match status" value="1"/>
</dbReference>
<keyword evidence="2" id="KW-0540">Nuclease</keyword>
<dbReference type="OrthoDB" id="9802516at2"/>
<dbReference type="InterPro" id="IPR011856">
    <property type="entry name" value="tRNA_endonuc-like_dom_sf"/>
</dbReference>
<protein>
    <submittedName>
        <fullName evidence="2">Putative endonuclease</fullName>
    </submittedName>
</protein>
<dbReference type="PANTHER" id="PTHR34039">
    <property type="entry name" value="UPF0102 PROTEIN YRAN"/>
    <property type="match status" value="1"/>
</dbReference>
<accession>A0A1G6XM74</accession>
<dbReference type="Proteomes" id="UP000198995">
    <property type="component" value="Unassembled WGS sequence"/>
</dbReference>
<name>A0A1G6XM74_PEPNI</name>
<dbReference type="EMBL" id="FNAF01000007">
    <property type="protein sequence ID" value="SDD78843.1"/>
    <property type="molecule type" value="Genomic_DNA"/>
</dbReference>
<dbReference type="Pfam" id="PF02021">
    <property type="entry name" value="UPF0102"/>
    <property type="match status" value="1"/>
</dbReference>
<dbReference type="InterPro" id="IPR003509">
    <property type="entry name" value="UPF0102_YraN-like"/>
</dbReference>
<gene>
    <name evidence="2" type="ORF">SAMN04489866_10718</name>
</gene>
<dbReference type="STRING" id="2741.SAMN04489866_10718"/>
<dbReference type="GO" id="GO:0003676">
    <property type="term" value="F:nucleic acid binding"/>
    <property type="evidence" value="ECO:0007669"/>
    <property type="project" value="InterPro"/>
</dbReference>
<keyword evidence="2" id="KW-0255">Endonuclease</keyword>
<dbReference type="SUPFAM" id="SSF52980">
    <property type="entry name" value="Restriction endonuclease-like"/>
    <property type="match status" value="1"/>
</dbReference>
<comment type="similarity">
    <text evidence="1">Belongs to the UPF0102 family.</text>
</comment>
<dbReference type="AlphaFoldDB" id="A0A1G6XM74"/>
<evidence type="ECO:0000313" key="3">
    <source>
        <dbReference type="Proteomes" id="UP000198995"/>
    </source>
</evidence>